<sequence length="947" mass="94254">MTSTTSPSGASLAAAPPSVTSVAVPAAGVYGERADLIFTVDFDAPVTVTGTPQLSLTVGSTTRQAGYVSGSGSSSLVFRYTIAAGETDADGITVGTLALNGGTLTDAASNSADLTLQNVASAAAVLVETAAPVVSSVLVPTNATYKTGDALNFTVNFDEAVTVTGAPRLALVVGSTTRQATYVSGSGTSALVFRYAAQSGDLDTNGITLGSLALNGGTLTDAAGNAAVLTLNSVGSTTAVRVDAVAPTVSQVRPSTSSTTYYKTGGVISITVTFNEAVTVSGTPQLGIMVGSTLRQAGYFSGSGGLNLTFRYTVQDGDTDADGIAVGTLATNGGSLRDAVGNDASLTLLNISSTANLRVDTTPPEFVSVTATGGRTYKIGDVVQVSVNFNEAVRNQGIPKLGLVLETGTVLTGSYTISGASVILGYTVQAGDFSDGFQTATAFTLNGVTVGDLALNPIVNSLPATTFSTIKIDGVLPTVQSIAPVRAVAGPSGAAFTVTFSEAVTGVDASDFVLAATGTAAGTIASVTGSGSTYTVNLTSVSGEGTLRLDLKSAGTGVADVAGNAIATGGATGQTVTIDSTPPGLPTIAAVAGDDTISAGEVSGLAFGGTIEAGATVALTIGGVAKTAVVSGTSWSYAVSQAEIDAWGTGSKIIAVTATDAAGNVSATEVRAFTVDASALAPPPQPDPEPEPPRPPSLVDLTTRPAAAFVDLALDSLQIAPGSAKTGSPTITLPDGSVAASTAAKAQADINAAVVQFKAGAISQALLEERLTDAVASTTGVAHDAYVFFTGSAPTSKGMTWLIDSADNPNDLTDGYYAKFSVENRYINFAINLGKVGEGRAAFDAKYGALTFADAVAKAYGEIIGVAEAQAAGVDVPAALRYIQAQESYFRALGGDDLGAKAAMAGFVLSAGTAYHVGKSYEALEDYVVATIVSKGGAAAAPAWDLG</sequence>
<proteinExistence type="predicted"/>
<feature type="region of interest" description="Disordered" evidence="2">
    <location>
        <begin position="678"/>
        <end position="700"/>
    </location>
</feature>
<gene>
    <name evidence="3" type="ORF">DI526_11050</name>
</gene>
<comment type="caution">
    <text evidence="3">The sequence shown here is derived from an EMBL/GenBank/DDBJ whole genome shotgun (WGS) entry which is preliminary data.</text>
</comment>
<dbReference type="InterPro" id="IPR014755">
    <property type="entry name" value="Cu-Rt/internalin_Ig-like"/>
</dbReference>
<dbReference type="Gene3D" id="2.60.40.1220">
    <property type="match status" value="1"/>
</dbReference>
<dbReference type="Gene3D" id="2.60.40.10">
    <property type="entry name" value="Immunoglobulins"/>
    <property type="match status" value="1"/>
</dbReference>
<evidence type="ECO:0000313" key="3">
    <source>
        <dbReference type="EMBL" id="PZR34236.1"/>
    </source>
</evidence>
<reference evidence="3 4" key="1">
    <citation type="submission" date="2017-08" db="EMBL/GenBank/DDBJ databases">
        <title>Infants hospitalized years apart are colonized by the same room-sourced microbial strains.</title>
        <authorList>
            <person name="Brooks B."/>
            <person name="Olm M.R."/>
            <person name="Firek B.A."/>
            <person name="Baker R."/>
            <person name="Thomas B.C."/>
            <person name="Morowitz M.J."/>
            <person name="Banfield J.F."/>
        </authorList>
    </citation>
    <scope>NUCLEOTIDE SEQUENCE [LARGE SCALE GENOMIC DNA]</scope>
    <source>
        <strain evidence="3">S2_003_000_R2_4</strain>
    </source>
</reference>
<dbReference type="RefSeq" id="WP_304277613.1">
    <property type="nucleotide sequence ID" value="NZ_QFQZ01000030.1"/>
</dbReference>
<organism evidence="3 4">
    <name type="scientific">Caulobacter segnis</name>
    <dbReference type="NCBI Taxonomy" id="88688"/>
    <lineage>
        <taxon>Bacteria</taxon>
        <taxon>Pseudomonadati</taxon>
        <taxon>Pseudomonadota</taxon>
        <taxon>Alphaproteobacteria</taxon>
        <taxon>Caulobacterales</taxon>
        <taxon>Caulobacteraceae</taxon>
        <taxon>Caulobacter</taxon>
    </lineage>
</organism>
<protein>
    <recommendedName>
        <fullName evidence="5">Bacterial Ig-like domain-containing protein</fullName>
    </recommendedName>
</protein>
<name>A0A2W5VC79_9CAUL</name>
<keyword evidence="1" id="KW-0732">Signal</keyword>
<evidence type="ECO:0000313" key="4">
    <source>
        <dbReference type="Proteomes" id="UP000249393"/>
    </source>
</evidence>
<dbReference type="Pfam" id="PF19198">
    <property type="entry name" value="RsaA_NTD"/>
    <property type="match status" value="1"/>
</dbReference>
<accession>A0A2W5VC79</accession>
<evidence type="ECO:0008006" key="5">
    <source>
        <dbReference type="Google" id="ProtNLM"/>
    </source>
</evidence>
<dbReference type="InterPro" id="IPR013783">
    <property type="entry name" value="Ig-like_fold"/>
</dbReference>
<dbReference type="Proteomes" id="UP000249393">
    <property type="component" value="Unassembled WGS sequence"/>
</dbReference>
<dbReference type="EMBL" id="QFQZ01000030">
    <property type="protein sequence ID" value="PZR34236.1"/>
    <property type="molecule type" value="Genomic_DNA"/>
</dbReference>
<dbReference type="AlphaFoldDB" id="A0A2W5VC79"/>
<evidence type="ECO:0000256" key="1">
    <source>
        <dbReference type="ARBA" id="ARBA00022729"/>
    </source>
</evidence>
<evidence type="ECO:0000256" key="2">
    <source>
        <dbReference type="SAM" id="MobiDB-lite"/>
    </source>
</evidence>